<keyword evidence="1" id="KW-0472">Membrane</keyword>
<dbReference type="Pfam" id="PF14358">
    <property type="entry name" value="DUF4405"/>
    <property type="match status" value="1"/>
</dbReference>
<evidence type="ECO:0000313" key="4">
    <source>
        <dbReference type="Proteomes" id="UP001437460"/>
    </source>
</evidence>
<proteinExistence type="predicted"/>
<dbReference type="RefSeq" id="WP_349229190.1">
    <property type="nucleotide sequence ID" value="NZ_JBBMFJ010000012.1"/>
</dbReference>
<evidence type="ECO:0000256" key="1">
    <source>
        <dbReference type="SAM" id="Phobius"/>
    </source>
</evidence>
<keyword evidence="1" id="KW-1133">Transmembrane helix</keyword>
<reference evidence="3 4" key="1">
    <citation type="submission" date="2024-03" db="EMBL/GenBank/DDBJ databases">
        <title>Human intestinal bacterial collection.</title>
        <authorList>
            <person name="Pauvert C."/>
            <person name="Hitch T.C.A."/>
            <person name="Clavel T."/>
        </authorList>
    </citation>
    <scope>NUCLEOTIDE SEQUENCE [LARGE SCALE GENOMIC DNA]</scope>
    <source>
        <strain evidence="3 4">CLA-AP-H27</strain>
    </source>
</reference>
<feature type="transmembrane region" description="Helical" evidence="1">
    <location>
        <begin position="67"/>
        <end position="91"/>
    </location>
</feature>
<name>A0ABV1HKX5_9FIRM</name>
<comment type="caution">
    <text evidence="3">The sequence shown here is derived from an EMBL/GenBank/DDBJ whole genome shotgun (WGS) entry which is preliminary data.</text>
</comment>
<dbReference type="EMBL" id="JBBMFJ010000012">
    <property type="protein sequence ID" value="MEQ2562975.1"/>
    <property type="molecule type" value="Genomic_DNA"/>
</dbReference>
<dbReference type="Proteomes" id="UP001437460">
    <property type="component" value="Unassembled WGS sequence"/>
</dbReference>
<keyword evidence="4" id="KW-1185">Reference proteome</keyword>
<feature type="transmembrane region" description="Helical" evidence="1">
    <location>
        <begin position="36"/>
        <end position="55"/>
    </location>
</feature>
<organism evidence="3 4">
    <name type="scientific">Ventrimonas faecis</name>
    <dbReference type="NCBI Taxonomy" id="3133170"/>
    <lineage>
        <taxon>Bacteria</taxon>
        <taxon>Bacillati</taxon>
        <taxon>Bacillota</taxon>
        <taxon>Clostridia</taxon>
        <taxon>Lachnospirales</taxon>
        <taxon>Lachnospiraceae</taxon>
        <taxon>Ventrimonas</taxon>
    </lineage>
</organism>
<dbReference type="InterPro" id="IPR025517">
    <property type="entry name" value="DUF4405"/>
</dbReference>
<feature type="transmembrane region" description="Helical" evidence="1">
    <location>
        <begin position="12"/>
        <end position="30"/>
    </location>
</feature>
<feature type="domain" description="Flavinylation-associated cytochrome" evidence="2">
    <location>
        <begin position="74"/>
        <end position="130"/>
    </location>
</feature>
<protein>
    <submittedName>
        <fullName evidence="3">DUF4405 domain-containing protein</fullName>
    </submittedName>
</protein>
<sequence>MDLLNKKLRIAVDSGMVLLLPLLMAYSLVGETAHEYLGIGMSLLFVAHHILNVAWWKHLLRGKYTPLRILGTAIDLALVVIMLALPISGMILSRYVFRFLHLGGAATARTVHLLASYWGLVLMSFHAGMHGNRIMEVFRKITTTQQTSKIRTWSLRMIIVLLAICGLYTFIKNKIGLYLFLKTQFVFVDFSQLVVWSLIDYLFVSILFIVLGYVCTYLIRLKHIHKYDH</sequence>
<feature type="transmembrane region" description="Helical" evidence="1">
    <location>
        <begin position="193"/>
        <end position="219"/>
    </location>
</feature>
<gene>
    <name evidence="3" type="ORF">WMO41_07335</name>
</gene>
<keyword evidence="1" id="KW-0812">Transmembrane</keyword>
<evidence type="ECO:0000313" key="3">
    <source>
        <dbReference type="EMBL" id="MEQ2562975.1"/>
    </source>
</evidence>
<evidence type="ECO:0000259" key="2">
    <source>
        <dbReference type="Pfam" id="PF14358"/>
    </source>
</evidence>
<feature type="transmembrane region" description="Helical" evidence="1">
    <location>
        <begin position="153"/>
        <end position="171"/>
    </location>
</feature>
<accession>A0ABV1HKX5</accession>
<feature type="transmembrane region" description="Helical" evidence="1">
    <location>
        <begin position="111"/>
        <end position="132"/>
    </location>
</feature>